<sequence length="415" mass="45618">MSSITNLPILTLFSTPALSSSSERPVEREIDRRALVAISPDREELLMSKKSIDELRQFFKLRTGSSRSSGRHWLHQTKERTNIDFRDATARTSTLIHRVNKDENNGGNLSSAVRRVLSTASLNRTPMPLSRIQTGFPLGREVDGVTVWGSLLLSTESKMISPRPLGPTHILVVHAEPLSLSKSGKSSLPHRTRGDVTKPTFPNIDVAINDMIFVLGVPNAVFPDGHFSLPLRLHKELPRVLLHVPSLVGFVDIIVYIHTMNQAELFRKAIPEWMRDLMHPLPLPAPAAKDTASIFSPKRSRGPASLLGLLAPSKLVSSASSTYSVDTVSSGMSGQSSDVVPERTADTIARDIVDSLPFFSDENPGNDELVSTIATLNAMKTNLEFLGHFGKSVWDELEMSLHILTRAVVHRAAVI</sequence>
<dbReference type="EMBL" id="JARIHO010000029">
    <property type="protein sequence ID" value="KAJ7337526.1"/>
    <property type="molecule type" value="Genomic_DNA"/>
</dbReference>
<name>A0AAD6ZT63_9AGAR</name>
<reference evidence="1" key="1">
    <citation type="submission" date="2023-03" db="EMBL/GenBank/DDBJ databases">
        <title>Massive genome expansion in bonnet fungi (Mycena s.s.) driven by repeated elements and novel gene families across ecological guilds.</title>
        <authorList>
            <consortium name="Lawrence Berkeley National Laboratory"/>
            <person name="Harder C.B."/>
            <person name="Miyauchi S."/>
            <person name="Viragh M."/>
            <person name="Kuo A."/>
            <person name="Thoen E."/>
            <person name="Andreopoulos B."/>
            <person name="Lu D."/>
            <person name="Skrede I."/>
            <person name="Drula E."/>
            <person name="Henrissat B."/>
            <person name="Morin E."/>
            <person name="Kohler A."/>
            <person name="Barry K."/>
            <person name="LaButti K."/>
            <person name="Morin E."/>
            <person name="Salamov A."/>
            <person name="Lipzen A."/>
            <person name="Mereny Z."/>
            <person name="Hegedus B."/>
            <person name="Baldrian P."/>
            <person name="Stursova M."/>
            <person name="Weitz H."/>
            <person name="Taylor A."/>
            <person name="Grigoriev I.V."/>
            <person name="Nagy L.G."/>
            <person name="Martin F."/>
            <person name="Kauserud H."/>
        </authorList>
    </citation>
    <scope>NUCLEOTIDE SEQUENCE</scope>
    <source>
        <strain evidence="1">CBHHK002</strain>
    </source>
</reference>
<organism evidence="1 2">
    <name type="scientific">Mycena albidolilacea</name>
    <dbReference type="NCBI Taxonomy" id="1033008"/>
    <lineage>
        <taxon>Eukaryota</taxon>
        <taxon>Fungi</taxon>
        <taxon>Dikarya</taxon>
        <taxon>Basidiomycota</taxon>
        <taxon>Agaricomycotina</taxon>
        <taxon>Agaricomycetes</taxon>
        <taxon>Agaricomycetidae</taxon>
        <taxon>Agaricales</taxon>
        <taxon>Marasmiineae</taxon>
        <taxon>Mycenaceae</taxon>
        <taxon>Mycena</taxon>
    </lineage>
</organism>
<protein>
    <submittedName>
        <fullName evidence="1">Uncharacterized protein</fullName>
    </submittedName>
</protein>
<dbReference type="Proteomes" id="UP001218218">
    <property type="component" value="Unassembled WGS sequence"/>
</dbReference>
<accession>A0AAD6ZT63</accession>
<proteinExistence type="predicted"/>
<keyword evidence="2" id="KW-1185">Reference proteome</keyword>
<evidence type="ECO:0000313" key="1">
    <source>
        <dbReference type="EMBL" id="KAJ7337526.1"/>
    </source>
</evidence>
<feature type="non-terminal residue" evidence="1">
    <location>
        <position position="1"/>
    </location>
</feature>
<comment type="caution">
    <text evidence="1">The sequence shown here is derived from an EMBL/GenBank/DDBJ whole genome shotgun (WGS) entry which is preliminary data.</text>
</comment>
<dbReference type="AlphaFoldDB" id="A0AAD6ZT63"/>
<evidence type="ECO:0000313" key="2">
    <source>
        <dbReference type="Proteomes" id="UP001218218"/>
    </source>
</evidence>
<gene>
    <name evidence="1" type="ORF">DFH08DRAFT_877035</name>
</gene>